<feature type="domain" description="Ribosomal RNA large subunit methyltransferase K/L-like methyltransferase" evidence="4">
    <location>
        <begin position="139"/>
        <end position="238"/>
    </location>
</feature>
<accession>A0A8J5RW20</accession>
<dbReference type="AlphaFoldDB" id="A0A8J5RW20"/>
<dbReference type="PANTHER" id="PTHR13370">
    <property type="entry name" value="RNA METHYLASE-RELATED"/>
    <property type="match status" value="1"/>
</dbReference>
<dbReference type="InterPro" id="IPR002052">
    <property type="entry name" value="DNA_methylase_N6_adenine_CS"/>
</dbReference>
<dbReference type="GO" id="GO:0008168">
    <property type="term" value="F:methyltransferase activity"/>
    <property type="evidence" value="ECO:0007669"/>
    <property type="project" value="UniProtKB-KW"/>
</dbReference>
<dbReference type="PROSITE" id="PS00092">
    <property type="entry name" value="N6_MTASE"/>
    <property type="match status" value="1"/>
</dbReference>
<evidence type="ECO:0000256" key="1">
    <source>
        <dbReference type="ARBA" id="ARBA00022603"/>
    </source>
</evidence>
<dbReference type="EMBL" id="JAAALK010000286">
    <property type="protein sequence ID" value="KAG8061196.1"/>
    <property type="molecule type" value="Genomic_DNA"/>
</dbReference>
<reference evidence="5" key="1">
    <citation type="journal article" date="2021" name="bioRxiv">
        <title>Whole Genome Assembly and Annotation of Northern Wild Rice, Zizania palustris L., Supports a Whole Genome Duplication in the Zizania Genus.</title>
        <authorList>
            <person name="Haas M."/>
            <person name="Kono T."/>
            <person name="Macchietto M."/>
            <person name="Millas R."/>
            <person name="McGilp L."/>
            <person name="Shao M."/>
            <person name="Duquette J."/>
            <person name="Hirsch C.N."/>
            <person name="Kimball J."/>
        </authorList>
    </citation>
    <scope>NUCLEOTIDE SEQUENCE</scope>
    <source>
        <tissue evidence="5">Fresh leaf tissue</tissue>
    </source>
</reference>
<keyword evidence="2" id="KW-0808">Transferase</keyword>
<dbReference type="Proteomes" id="UP000729402">
    <property type="component" value="Unassembled WGS sequence"/>
</dbReference>
<evidence type="ECO:0000313" key="5">
    <source>
        <dbReference type="EMBL" id="KAG8061196.1"/>
    </source>
</evidence>
<dbReference type="InterPro" id="IPR000241">
    <property type="entry name" value="RlmKL-like_Mtase"/>
</dbReference>
<organism evidence="5 6">
    <name type="scientific">Zizania palustris</name>
    <name type="common">Northern wild rice</name>
    <dbReference type="NCBI Taxonomy" id="103762"/>
    <lineage>
        <taxon>Eukaryota</taxon>
        <taxon>Viridiplantae</taxon>
        <taxon>Streptophyta</taxon>
        <taxon>Embryophyta</taxon>
        <taxon>Tracheophyta</taxon>
        <taxon>Spermatophyta</taxon>
        <taxon>Magnoliopsida</taxon>
        <taxon>Liliopsida</taxon>
        <taxon>Poales</taxon>
        <taxon>Poaceae</taxon>
        <taxon>BOP clade</taxon>
        <taxon>Oryzoideae</taxon>
        <taxon>Oryzeae</taxon>
        <taxon>Zizaniinae</taxon>
        <taxon>Zizania</taxon>
    </lineage>
</organism>
<comment type="caution">
    <text evidence="5">The sequence shown here is derived from an EMBL/GenBank/DDBJ whole genome shotgun (WGS) entry which is preliminary data.</text>
</comment>
<feature type="compositionally biased region" description="Pro residues" evidence="3">
    <location>
        <begin position="70"/>
        <end position="81"/>
    </location>
</feature>
<evidence type="ECO:0000256" key="2">
    <source>
        <dbReference type="ARBA" id="ARBA00022679"/>
    </source>
</evidence>
<dbReference type="GO" id="GO:0003676">
    <property type="term" value="F:nucleic acid binding"/>
    <property type="evidence" value="ECO:0007669"/>
    <property type="project" value="InterPro"/>
</dbReference>
<dbReference type="OrthoDB" id="296065at2759"/>
<keyword evidence="6" id="KW-1185">Reference proteome</keyword>
<evidence type="ECO:0000313" key="6">
    <source>
        <dbReference type="Proteomes" id="UP000729402"/>
    </source>
</evidence>
<gene>
    <name evidence="5" type="ORF">GUJ93_ZPchr0003g16917</name>
</gene>
<evidence type="ECO:0000256" key="3">
    <source>
        <dbReference type="SAM" id="MobiDB-lite"/>
    </source>
</evidence>
<keyword evidence="1" id="KW-0489">Methyltransferase</keyword>
<evidence type="ECO:0000259" key="4">
    <source>
        <dbReference type="Pfam" id="PF01170"/>
    </source>
</evidence>
<proteinExistence type="predicted"/>
<dbReference type="Pfam" id="PF01170">
    <property type="entry name" value="UPF0020"/>
    <property type="match status" value="1"/>
</dbReference>
<dbReference type="GO" id="GO:0005737">
    <property type="term" value="C:cytoplasm"/>
    <property type="evidence" value="ECO:0007669"/>
    <property type="project" value="TreeGrafter"/>
</dbReference>
<protein>
    <recommendedName>
        <fullName evidence="4">Ribosomal RNA large subunit methyltransferase K/L-like methyltransferase domain-containing protein</fullName>
    </recommendedName>
</protein>
<sequence length="274" mass="29262">MADSVHNGDELDSSEVFLPAFLPPLGRLPFAASPHLSLRPPPRLLVAVSAPSARLPVAYSTPSARLPASRWPPPRPPPASPPLGDRLRALRLPPRLPVAASVPPGGRLRTLRLVDSSAPSASRWLPPRLPVVASASSGQARPGKLVYDPFVGTGSILVAAAHYGAMTMGADIDIRVVLDGHGPDCNIWSNFEQYKLPEPLCVLRADNNVPPWRSGLKEIFDAIICDPPYGVRAGGRKSGGRKVIKGAVAPYTIPDEKRDNHIHFSIHNGVGAYV</sequence>
<feature type="region of interest" description="Disordered" evidence="3">
    <location>
        <begin position="63"/>
        <end position="85"/>
    </location>
</feature>
<dbReference type="GO" id="GO:0032259">
    <property type="term" value="P:methylation"/>
    <property type="evidence" value="ECO:0007669"/>
    <property type="project" value="UniProtKB-KW"/>
</dbReference>
<name>A0A8J5RW20_ZIZPA</name>
<dbReference type="PANTHER" id="PTHR13370:SF3">
    <property type="entry name" value="TRNA (GUANINE(10)-N2)-METHYLTRANSFERASE HOMOLOG"/>
    <property type="match status" value="1"/>
</dbReference>
<reference evidence="5" key="2">
    <citation type="submission" date="2021-02" db="EMBL/GenBank/DDBJ databases">
        <authorList>
            <person name="Kimball J.A."/>
            <person name="Haas M.W."/>
            <person name="Macchietto M."/>
            <person name="Kono T."/>
            <person name="Duquette J."/>
            <person name="Shao M."/>
        </authorList>
    </citation>
    <scope>NUCLEOTIDE SEQUENCE</scope>
    <source>
        <tissue evidence="5">Fresh leaf tissue</tissue>
    </source>
</reference>